<name>A0A432PJ07_9HYPH</name>
<evidence type="ECO:0000313" key="2">
    <source>
        <dbReference type="Proteomes" id="UP000278823"/>
    </source>
</evidence>
<dbReference type="EMBL" id="RJTH01000005">
    <property type="protein sequence ID" value="RUM24369.1"/>
    <property type="molecule type" value="Genomic_DNA"/>
</dbReference>
<dbReference type="AlphaFoldDB" id="A0A432PJ07"/>
<gene>
    <name evidence="1" type="ORF">EFQ99_16410</name>
</gene>
<evidence type="ECO:0000313" key="1">
    <source>
        <dbReference type="EMBL" id="RUM24369.1"/>
    </source>
</evidence>
<accession>A0A432PJ07</accession>
<protein>
    <submittedName>
        <fullName evidence="1">Uncharacterized protein</fullName>
    </submittedName>
</protein>
<dbReference type="Proteomes" id="UP000278823">
    <property type="component" value="Unassembled WGS sequence"/>
</dbReference>
<organism evidence="1 2">
    <name type="scientific">Rhizobium vallis</name>
    <dbReference type="NCBI Taxonomy" id="634290"/>
    <lineage>
        <taxon>Bacteria</taxon>
        <taxon>Pseudomonadati</taxon>
        <taxon>Pseudomonadota</taxon>
        <taxon>Alphaproteobacteria</taxon>
        <taxon>Hyphomicrobiales</taxon>
        <taxon>Rhizobiaceae</taxon>
        <taxon>Rhizobium/Agrobacterium group</taxon>
        <taxon>Rhizobium</taxon>
    </lineage>
</organism>
<sequence>MLERIGDVSVQSLPVTVARTMGCGRVDVSGHLRCRMEIPLSAFKAIEKLLSPLEFLRFPPDAHRLDDTELGNVPAWYVLSGFCKCGHCRNVDMKRLRAKFPPSARTDDFSAKS</sequence>
<proteinExistence type="predicted"/>
<reference evidence="2" key="1">
    <citation type="submission" date="2018-11" db="EMBL/GenBank/DDBJ databases">
        <title>Rhizobium chutanense sp. nov., isolated from root nodules of Phaseolus vulgaris in China.</title>
        <authorList>
            <person name="Huo Y."/>
        </authorList>
    </citation>
    <scope>NUCLEOTIDE SEQUENCE [LARGE SCALE GENOMIC DNA]</scope>
    <source>
        <strain evidence="2">CCBAU 65647</strain>
    </source>
</reference>
<comment type="caution">
    <text evidence="1">The sequence shown here is derived from an EMBL/GenBank/DDBJ whole genome shotgun (WGS) entry which is preliminary data.</text>
</comment>
<keyword evidence="2" id="KW-1185">Reference proteome</keyword>